<gene>
    <name evidence="1" type="ordered locus">RL0681</name>
</gene>
<protein>
    <submittedName>
        <fullName evidence="1">Transmembrane protein</fullName>
    </submittedName>
</protein>
<evidence type="ECO:0000313" key="1">
    <source>
        <dbReference type="EMBL" id="CAK06175.1"/>
    </source>
</evidence>
<dbReference type="Proteomes" id="UP000006575">
    <property type="component" value="Chromosome"/>
</dbReference>
<reference evidence="1 2" key="1">
    <citation type="journal article" date="2006" name="Genome Biol.">
        <title>The genome of Rhizobium leguminosarum has recognizable core and accessory components.</title>
        <authorList>
            <person name="Young J.W."/>
            <person name="Crossman L.C."/>
            <person name="Johnston A.W.B."/>
            <person name="Thomson N.R."/>
            <person name="Ghazoui Z.F."/>
            <person name="Hull K.H."/>
            <person name="Wexler M."/>
            <person name="Curson A.R.J."/>
            <person name="Todd J.D."/>
            <person name="Poole P.S."/>
            <person name="Mauchline T.H."/>
            <person name="East A.K."/>
            <person name="Quail M.A."/>
            <person name="Churcher C."/>
            <person name="Arrowsmith C."/>
            <person name="Cherevach A."/>
            <person name="Chillingworth T."/>
            <person name="Clarke K."/>
            <person name="Cronin A."/>
            <person name="Davis P."/>
            <person name="Fraser A."/>
            <person name="Hance Z."/>
            <person name="Hauser H."/>
            <person name="Jagels K."/>
            <person name="Moule S."/>
            <person name="Mungall K."/>
            <person name="Norbertczak H."/>
            <person name="Rabbinowitsch E."/>
            <person name="Sanders M."/>
            <person name="Simmonds M."/>
            <person name="Whitehead S."/>
            <person name="Parkhill J."/>
        </authorList>
    </citation>
    <scope>NUCLEOTIDE SEQUENCE [LARGE SCALE GENOMIC DNA]</scope>
    <source>
        <strain evidence="2">DSM 114642 / LMG 32736 / 3841</strain>
    </source>
</reference>
<dbReference type="KEGG" id="rle:RL0681"/>
<keyword evidence="2" id="KW-1185">Reference proteome</keyword>
<dbReference type="EnsemblBacteria" id="CAK06175">
    <property type="protein sequence ID" value="CAK06175"/>
    <property type="gene ID" value="RL0681"/>
</dbReference>
<evidence type="ECO:0000313" key="2">
    <source>
        <dbReference type="Proteomes" id="UP000006575"/>
    </source>
</evidence>
<name>Q1MLH8_RHIJ3</name>
<proteinExistence type="predicted"/>
<keyword evidence="1" id="KW-0472">Membrane</keyword>
<sequence>MSRYGSDIAGTEKMELDQRRLTSRIAASLLVAVLAYLGLLFGGNLVISPAAAANTLSSSDRDSQPPQLTARDAVRGLLATERKLAPKQAAHDAGPLALAVVPAVDFSGWTMAAPFPAFEALLHAAVSRTHQPRAPPVAA</sequence>
<dbReference type="HOGENOM" id="CLU_1843509_0_0_5"/>
<accession>Q1MLH8</accession>
<organism evidence="1 2">
    <name type="scientific">Rhizobium johnstonii (strain DSM 114642 / LMG 32736 / 3841)</name>
    <name type="common">Rhizobium leguminosarum bv. viciae</name>
    <dbReference type="NCBI Taxonomy" id="216596"/>
    <lineage>
        <taxon>Bacteria</taxon>
        <taxon>Pseudomonadati</taxon>
        <taxon>Pseudomonadota</taxon>
        <taxon>Alphaproteobacteria</taxon>
        <taxon>Hyphomicrobiales</taxon>
        <taxon>Rhizobiaceae</taxon>
        <taxon>Rhizobium/Agrobacterium group</taxon>
        <taxon>Rhizobium</taxon>
        <taxon>Rhizobium johnstonii</taxon>
    </lineage>
</organism>
<keyword evidence="1" id="KW-0812">Transmembrane</keyword>
<dbReference type="EMBL" id="AM236080">
    <property type="protein sequence ID" value="CAK06175.1"/>
    <property type="molecule type" value="Genomic_DNA"/>
</dbReference>
<dbReference type="eggNOG" id="ENOG50312ZH">
    <property type="taxonomic scope" value="Bacteria"/>
</dbReference>
<dbReference type="AlphaFoldDB" id="Q1MLH8"/>